<dbReference type="AlphaFoldDB" id="A0ABD1GAR2"/>
<keyword evidence="1" id="KW-0175">Coiled coil</keyword>
<gene>
    <name evidence="5" type="ORF">AAHA92_25448</name>
</gene>
<sequence>MGCATSKLDDLPAVALCRHRCASLDEAVRQRFAFAEAHAAYLQSLDAVAISLNRFFNHDLLLPTPSSASHPSSPLLNLPPRRKGSDSGSHLRFQSDSDDDKSESLHHLDVTLPDYANLNFSLTGGGGSGGYMNVNYMKNQTTPSVAHTQLPTSAETVHIGYANHSNQDFNGYSNYGDGDGFSGDSSSTLKAPPSPPRSSTWDFLNPFDTVEKFYPAYTLSHDSREVREEEGIPDLEEDDDDDDDQVMKAVHGDQNSGRNSLSKAAVQPQEQNDMDSKKSVDKSEVIAEKSSKNGGDGNELKPRGGYKDDLEVLKEIHLQFERASQCGKDLSNFLEVGKLPYKQKHASSKILHLTAVSFQTSPSDNGDPVLLDALEDVELKSKSLSSVLHKLHLWEKKLYEEVKVEEKMRVDHERKSKKLKHMDARGSEAHKVEATRTLVRSLSTKIKVAIQVVDKISMRINRLRDEELWPQLHDFIQGLTRMWKSMLECHNNQCQAIGEAKRLDTITSQQHFTDAQFEATRQLQHDLVNWTLWFSRWVGALKGYVRALNSWLMKCLLYIPEETPDGIVPFSPGRMGAPAVFIVCNQWSQSLDRISEKEVVDSMLEFASNVLQVWDRDKAEMRQKMVADKDERKLKSLEKEDQKIHKEIQSLERKMALIPTDTRVVYQSETTKGGSLQASLRHVLEAMGKFTGNSLKVYEELLQRVEEHKQVESFV</sequence>
<accession>A0ABD1GAR2</accession>
<feature type="compositionally biased region" description="Low complexity" evidence="2">
    <location>
        <begin position="66"/>
        <end position="79"/>
    </location>
</feature>
<feature type="compositionally biased region" description="Basic and acidic residues" evidence="2">
    <location>
        <begin position="274"/>
        <end position="291"/>
    </location>
</feature>
<organism evidence="5 6">
    <name type="scientific">Salvia divinorum</name>
    <name type="common">Maria pastora</name>
    <name type="synonym">Diviner's sage</name>
    <dbReference type="NCBI Taxonomy" id="28513"/>
    <lineage>
        <taxon>Eukaryota</taxon>
        <taxon>Viridiplantae</taxon>
        <taxon>Streptophyta</taxon>
        <taxon>Embryophyta</taxon>
        <taxon>Tracheophyta</taxon>
        <taxon>Spermatophyta</taxon>
        <taxon>Magnoliopsida</taxon>
        <taxon>eudicotyledons</taxon>
        <taxon>Gunneridae</taxon>
        <taxon>Pentapetalae</taxon>
        <taxon>asterids</taxon>
        <taxon>lamiids</taxon>
        <taxon>Lamiales</taxon>
        <taxon>Lamiaceae</taxon>
        <taxon>Nepetoideae</taxon>
        <taxon>Mentheae</taxon>
        <taxon>Salviinae</taxon>
        <taxon>Salvia</taxon>
        <taxon>Salvia subgen. Calosphace</taxon>
    </lineage>
</organism>
<evidence type="ECO:0000259" key="4">
    <source>
        <dbReference type="Pfam" id="PF04783"/>
    </source>
</evidence>
<comment type="caution">
    <text evidence="5">The sequence shown here is derived from an EMBL/GenBank/DDBJ whole genome shotgun (WGS) entry which is preliminary data.</text>
</comment>
<evidence type="ECO:0000259" key="3">
    <source>
        <dbReference type="Pfam" id="PF04782"/>
    </source>
</evidence>
<feature type="domain" description="DUF632" evidence="3">
    <location>
        <begin position="311"/>
        <end position="610"/>
    </location>
</feature>
<feature type="region of interest" description="Disordered" evidence="2">
    <location>
        <begin position="183"/>
        <end position="202"/>
    </location>
</feature>
<name>A0ABD1GAR2_SALDI</name>
<feature type="region of interest" description="Disordered" evidence="2">
    <location>
        <begin position="221"/>
        <end position="304"/>
    </location>
</feature>
<evidence type="ECO:0000313" key="6">
    <source>
        <dbReference type="Proteomes" id="UP001567538"/>
    </source>
</evidence>
<evidence type="ECO:0000313" key="5">
    <source>
        <dbReference type="EMBL" id="KAL1541195.1"/>
    </source>
</evidence>
<dbReference type="InterPro" id="IPR006867">
    <property type="entry name" value="DUF632"/>
</dbReference>
<evidence type="ECO:0000256" key="2">
    <source>
        <dbReference type="SAM" id="MobiDB-lite"/>
    </source>
</evidence>
<dbReference type="PANTHER" id="PTHR21450:SF41">
    <property type="entry name" value="RNA POLYMERASE SUBUNIT BETA, PUTATIVE (DUF630 AND DUF632)-RELATED"/>
    <property type="match status" value="1"/>
</dbReference>
<evidence type="ECO:0000256" key="1">
    <source>
        <dbReference type="SAM" id="Coils"/>
    </source>
</evidence>
<keyword evidence="6" id="KW-1185">Reference proteome</keyword>
<dbReference type="Pfam" id="PF04783">
    <property type="entry name" value="DUF630"/>
    <property type="match status" value="1"/>
</dbReference>
<feature type="compositionally biased region" description="Acidic residues" evidence="2">
    <location>
        <begin position="231"/>
        <end position="244"/>
    </location>
</feature>
<dbReference type="Proteomes" id="UP001567538">
    <property type="component" value="Unassembled WGS sequence"/>
</dbReference>
<dbReference type="InterPro" id="IPR006868">
    <property type="entry name" value="DUF630"/>
</dbReference>
<dbReference type="EMBL" id="JBEAFC010000009">
    <property type="protein sequence ID" value="KAL1541195.1"/>
    <property type="molecule type" value="Genomic_DNA"/>
</dbReference>
<proteinExistence type="predicted"/>
<dbReference type="Pfam" id="PF04782">
    <property type="entry name" value="DUF632"/>
    <property type="match status" value="1"/>
</dbReference>
<reference evidence="5 6" key="1">
    <citation type="submission" date="2024-06" db="EMBL/GenBank/DDBJ databases">
        <title>A chromosome level genome sequence of Diviner's sage (Salvia divinorum).</title>
        <authorList>
            <person name="Ford S.A."/>
            <person name="Ro D.-K."/>
            <person name="Ness R.W."/>
            <person name="Phillips M.A."/>
        </authorList>
    </citation>
    <scope>NUCLEOTIDE SEQUENCE [LARGE SCALE GENOMIC DNA]</scope>
    <source>
        <strain evidence="5">SAF-2024a</strain>
        <tissue evidence="5">Leaf</tissue>
    </source>
</reference>
<feature type="compositionally biased region" description="Polar residues" evidence="2">
    <location>
        <begin position="253"/>
        <end position="262"/>
    </location>
</feature>
<feature type="compositionally biased region" description="Basic and acidic residues" evidence="2">
    <location>
        <begin position="221"/>
        <end position="230"/>
    </location>
</feature>
<feature type="region of interest" description="Disordered" evidence="2">
    <location>
        <begin position="66"/>
        <end position="103"/>
    </location>
</feature>
<feature type="domain" description="DUF630" evidence="4">
    <location>
        <begin position="1"/>
        <end position="59"/>
    </location>
</feature>
<feature type="coiled-coil region" evidence="1">
    <location>
        <begin position="627"/>
        <end position="654"/>
    </location>
</feature>
<protein>
    <submittedName>
        <fullName evidence="5">Protein ALTERED PHOSPHATE STARVATION RESPONSE 1-like isoform X1</fullName>
    </submittedName>
</protein>
<dbReference type="PANTHER" id="PTHR21450">
    <property type="entry name" value="PROTEIN ALTERED PHOSPHATE STARVATION RESPONSE 1"/>
    <property type="match status" value="1"/>
</dbReference>